<sequence length="1826" mass="209087">MKIPVKLQELLQQPENAITPISTLIGQGIALLDCTNIDTVKPEVLDLLFTNVPQNWDFIQIAEVIDSSTLTDTFATQLSNYIDHRLGRGASSSVTSSPPGTSEFLDIFQFRNEVIGDYRQYIESFLKIRDPKVKEFVDNELDKGQLWTDPLVQLNPKYKTGATVTELVQQNILHPDCAKYFSTKNGTPFTFHYHQKQAFETASSQEDYIVTTGTGSGKSLTYVVPIINDLLYNSGINGVRAILVYPMNALINSQEQELRKFLDNVPNTHIRVEKYTGQETPEQKNYIQNNPPHILLTNYVMLELMLTRAYEDVLVSSPCLKFLVLDELHTYRGRQGADVSILIRKLRQRCQRGKELLCIGTSATMSSKGTRVERRQVVSLVASKLFGVEIQVNNVIDETLEPSIQRPEPTVEELRDCLENGLPPLEERTLEEFQKHPLAPWVEMNFGLVREVVAKENNSTGDVVDFVQSRRKLAAETGNVYNISKKQSISYLRRQPITLEEGAQQLACMLACGDEDALEHYYNQCVSILKEMFLWGSKTKGLAFRLHQFVSQGGSVYATIEPHDARNLTLDGQYTTTNNRLLFPLVFCRECGHDYYVVRYDANNHTVAPQLPTMLEVPADDDNVQDGYLSLDEVGLWDYNDSERLPDSWFRETKKQGRVVKKEYEKFIPRRIYVLANGAVSTSPLEGTPCWFIPKPFRTCLNCGVVHDGKKNEFTKLSRLSSEGRSTATTLLSLSTVNRLKQFYTGEKANAAKILSFTDNRQDASLQAGHFNDFVQTSFLRAALNRAIQENQELTHKELATMVVQYMGLSQSDYASTPAEVGIGKRNNENAFRDLIEYRLYEDLRRGWRIVQPNLEQCGLLTIKYIELEEVCQNDKIWQKYRHPVLLQATPAHRYNAAKTFLDQLRKELAIDAQILQPDGIDQLRREVTQALKEPWKIEKYEFLHSAKWATTDSKNERYNRFSTIKLTARSKIGRFLRSPRAWDWLLQPLTETQYDELIAALIAVLKDAGYLYEQPQGVQLKINSLAWIASQLEQIPVDPLTSRRLQGSESTHTLVNSFFQNFYQNNAHTIKSMEGREHTGQVSNQDRQQREEDFRNGKLAALFCSPTMELGIDISDLSVVHMRNVPPSPANYAQRSGRAGRSGQEALVFTYASIGSGHDQYFFKRQNQMVAGVVAAPKLELANQDLIKSHIYSVWLARTGMQFGESMNQILDLDLNEYPLKDSVRTQLTLTQEQLDECLEAIKSILEDKFCTNDLNKVSWYSTDWLKFTLDNAIEAFERACNRWRLLYTDAFNQLDKARLIIDNSSRGNTTQEERDKADAQQKEAQRQIDLLVGNLSTKNKTQFEFYPYRYFAAEGFLPGFNFPRLPIRAYIRTSPDNGEFISRPRSVALREFAPNNIVYYEGSKFMVTKTKIAVGGIENEYNRVSVCFNCGYFHHSDDQDICDNCGAQIKPDNYGNIAKINRLLPMETAITQRRERITCDEEERLKYGYNITTHYRYSDQKRKTAIVQTSNGQPLLRLTYSATAKLWRINRGLRKNRDERGFKLDIKTGEWGDNSNHQSPENIHTEVHILVEDTSNILLVEPIGIEGENSEALITTFQYVLETAIQAVYKLEPDELDSERLGQGKYLLFWEAAEGGAGVLSQLLEQPDAFQKIADAALDICHFKEAKENCIQACYECLLSYRNQFDHSLINRHLIQPWLEEMLQSNVVSEIEETSRNEQYKKLLQQTDPNSEFEKIVLAEIYARGYKLPDTAQELIPEADCKPDFLYKEDKIAVFCDGSVHNTPEKKKQDKIERDNLKYNTGYRVLTLRYDEDWVDKLSVLATL</sequence>
<evidence type="ECO:0000313" key="5">
    <source>
        <dbReference type="EMBL" id="RUT03656.1"/>
    </source>
</evidence>
<dbReference type="EMBL" id="RSCL01000013">
    <property type="protein sequence ID" value="RUT03656.1"/>
    <property type="molecule type" value="Genomic_DNA"/>
</dbReference>
<organism evidence="5 6">
    <name type="scientific">Dulcicalothrix desertica PCC 7102</name>
    <dbReference type="NCBI Taxonomy" id="232991"/>
    <lineage>
        <taxon>Bacteria</taxon>
        <taxon>Bacillati</taxon>
        <taxon>Cyanobacteriota</taxon>
        <taxon>Cyanophyceae</taxon>
        <taxon>Nostocales</taxon>
        <taxon>Calotrichaceae</taxon>
        <taxon>Dulcicalothrix</taxon>
    </lineage>
</organism>
<dbReference type="GO" id="GO:0005524">
    <property type="term" value="F:ATP binding"/>
    <property type="evidence" value="ECO:0007669"/>
    <property type="project" value="UniProtKB-KW"/>
</dbReference>
<dbReference type="Gene3D" id="3.40.50.300">
    <property type="entry name" value="P-loop containing nucleotide triphosphate hydrolases"/>
    <property type="match status" value="2"/>
</dbReference>
<dbReference type="PROSITE" id="PS51192">
    <property type="entry name" value="HELICASE_ATP_BIND_1"/>
    <property type="match status" value="1"/>
</dbReference>
<dbReference type="PANTHER" id="PTHR47962">
    <property type="entry name" value="ATP-DEPENDENT HELICASE LHR-RELATED-RELATED"/>
    <property type="match status" value="1"/>
</dbReference>
<protein>
    <submittedName>
        <fullName evidence="5">DEAD/DEAH box helicase</fullName>
    </submittedName>
</protein>
<evidence type="ECO:0000256" key="2">
    <source>
        <dbReference type="ARBA" id="ARBA00022840"/>
    </source>
</evidence>
<dbReference type="InterPro" id="IPR014001">
    <property type="entry name" value="Helicase_ATP-bd"/>
</dbReference>
<evidence type="ECO:0000313" key="6">
    <source>
        <dbReference type="Proteomes" id="UP000271624"/>
    </source>
</evidence>
<dbReference type="RefSeq" id="WP_127083580.1">
    <property type="nucleotide sequence ID" value="NZ_RSCL01000013.1"/>
</dbReference>
<dbReference type="Pfam" id="PF00271">
    <property type="entry name" value="Helicase_C"/>
    <property type="match status" value="1"/>
</dbReference>
<dbReference type="PROSITE" id="PS51194">
    <property type="entry name" value="HELICASE_CTER"/>
    <property type="match status" value="1"/>
</dbReference>
<name>A0A433VC25_9CYAN</name>
<dbReference type="Pfam" id="PF09369">
    <property type="entry name" value="MZB"/>
    <property type="match status" value="1"/>
</dbReference>
<dbReference type="PANTHER" id="PTHR47962:SF5">
    <property type="entry name" value="ATP-DEPENDENT HELICASE LHR-RELATED"/>
    <property type="match status" value="1"/>
</dbReference>
<dbReference type="InterPro" id="IPR018973">
    <property type="entry name" value="MZB"/>
</dbReference>
<evidence type="ECO:0000259" key="4">
    <source>
        <dbReference type="PROSITE" id="PS51194"/>
    </source>
</evidence>
<dbReference type="SMART" id="SM00487">
    <property type="entry name" value="DEXDc"/>
    <property type="match status" value="1"/>
</dbReference>
<reference evidence="5" key="2">
    <citation type="journal article" date="2019" name="Genome Biol. Evol.">
        <title>Day and night: Metabolic profiles and evolutionary relationships of six axenic non-marine cyanobacteria.</title>
        <authorList>
            <person name="Will S.E."/>
            <person name="Henke P."/>
            <person name="Boedeker C."/>
            <person name="Huang S."/>
            <person name="Brinkmann H."/>
            <person name="Rohde M."/>
            <person name="Jarek M."/>
            <person name="Friedl T."/>
            <person name="Seufert S."/>
            <person name="Schumacher M."/>
            <person name="Overmann J."/>
            <person name="Neumann-Schaal M."/>
            <person name="Petersen J."/>
        </authorList>
    </citation>
    <scope>NUCLEOTIDE SEQUENCE [LARGE SCALE GENOMIC DNA]</scope>
    <source>
        <strain evidence="5">PCC 7102</strain>
    </source>
</reference>
<dbReference type="SMART" id="SM00490">
    <property type="entry name" value="HELICc"/>
    <property type="match status" value="1"/>
</dbReference>
<proteinExistence type="predicted"/>
<keyword evidence="5" id="KW-0378">Hydrolase</keyword>
<dbReference type="Gene3D" id="3.40.960.10">
    <property type="entry name" value="VSR Endonuclease"/>
    <property type="match status" value="1"/>
</dbReference>
<reference evidence="5" key="1">
    <citation type="submission" date="2018-12" db="EMBL/GenBank/DDBJ databases">
        <authorList>
            <person name="Will S."/>
            <person name="Neumann-Schaal M."/>
            <person name="Henke P."/>
        </authorList>
    </citation>
    <scope>NUCLEOTIDE SEQUENCE</scope>
    <source>
        <strain evidence="5">PCC 7102</strain>
    </source>
</reference>
<comment type="caution">
    <text evidence="5">The sequence shown here is derived from an EMBL/GenBank/DDBJ whole genome shotgun (WGS) entry which is preliminary data.</text>
</comment>
<feature type="domain" description="Helicase C-terminal" evidence="4">
    <location>
        <begin position="1032"/>
        <end position="1188"/>
    </location>
</feature>
<dbReference type="GO" id="GO:0004386">
    <property type="term" value="F:helicase activity"/>
    <property type="evidence" value="ECO:0007669"/>
    <property type="project" value="UniProtKB-KW"/>
</dbReference>
<dbReference type="Pfam" id="PF00270">
    <property type="entry name" value="DEAD"/>
    <property type="match status" value="1"/>
</dbReference>
<evidence type="ECO:0000256" key="1">
    <source>
        <dbReference type="ARBA" id="ARBA00022741"/>
    </source>
</evidence>
<dbReference type="InterPro" id="IPR011545">
    <property type="entry name" value="DEAD/DEAH_box_helicase_dom"/>
</dbReference>
<keyword evidence="5" id="KW-0347">Helicase</keyword>
<gene>
    <name evidence="5" type="ORF">DSM106972_052950</name>
</gene>
<accession>A0A433VC25</accession>
<dbReference type="InterPro" id="IPR001650">
    <property type="entry name" value="Helicase_C-like"/>
</dbReference>
<dbReference type="GO" id="GO:0016887">
    <property type="term" value="F:ATP hydrolysis activity"/>
    <property type="evidence" value="ECO:0007669"/>
    <property type="project" value="TreeGrafter"/>
</dbReference>
<dbReference type="OrthoDB" id="9774462at2"/>
<dbReference type="SUPFAM" id="SSF52540">
    <property type="entry name" value="P-loop containing nucleoside triphosphate hydrolases"/>
    <property type="match status" value="1"/>
</dbReference>
<feature type="domain" description="Helicase ATP-binding" evidence="3">
    <location>
        <begin position="199"/>
        <end position="383"/>
    </location>
</feature>
<dbReference type="InterPro" id="IPR052511">
    <property type="entry name" value="ATP-dep_Helicase"/>
</dbReference>
<evidence type="ECO:0000259" key="3">
    <source>
        <dbReference type="PROSITE" id="PS51192"/>
    </source>
</evidence>
<dbReference type="Proteomes" id="UP000271624">
    <property type="component" value="Unassembled WGS sequence"/>
</dbReference>
<keyword evidence="6" id="KW-1185">Reference proteome</keyword>
<dbReference type="InterPro" id="IPR027417">
    <property type="entry name" value="P-loop_NTPase"/>
</dbReference>
<dbReference type="GO" id="GO:0003677">
    <property type="term" value="F:DNA binding"/>
    <property type="evidence" value="ECO:0007669"/>
    <property type="project" value="TreeGrafter"/>
</dbReference>
<keyword evidence="1" id="KW-0547">Nucleotide-binding</keyword>
<keyword evidence="2" id="KW-0067">ATP-binding</keyword>